<proteinExistence type="predicted"/>
<organism evidence="1 2">
    <name type="scientific">Rhizobium leguminosarum</name>
    <dbReference type="NCBI Taxonomy" id="384"/>
    <lineage>
        <taxon>Bacteria</taxon>
        <taxon>Pseudomonadati</taxon>
        <taxon>Pseudomonadota</taxon>
        <taxon>Alphaproteobacteria</taxon>
        <taxon>Hyphomicrobiales</taxon>
        <taxon>Rhizobiaceae</taxon>
        <taxon>Rhizobium/Agrobacterium group</taxon>
        <taxon>Rhizobium</taxon>
    </lineage>
</organism>
<accession>A0AAE2MQA2</accession>
<name>A0AAE2MQA2_RHILE</name>
<dbReference type="Proteomes" id="UP000538507">
    <property type="component" value="Unassembled WGS sequence"/>
</dbReference>
<evidence type="ECO:0000313" key="1">
    <source>
        <dbReference type="EMBL" id="MBB4293791.1"/>
    </source>
</evidence>
<dbReference type="InterPro" id="IPR010680">
    <property type="entry name" value="TraH_2"/>
</dbReference>
<dbReference type="AlphaFoldDB" id="A0AAE2MQA2"/>
<comment type="caution">
    <text evidence="1">The sequence shown here is derived from an EMBL/GenBank/DDBJ whole genome shotgun (WGS) entry which is preliminary data.</text>
</comment>
<sequence length="123" mass="14253">MGKEQFGKVYRVAKWYGPTNKEALPQVFDDAIIAWQTGYFEGRRCFAPRSLAKKSPPSRNRLGATPLTLKPEFLRMKPNSRRQPRLRQQMRTKLVFGSTCWELGATRDHKCLQICKVIVFPSH</sequence>
<protein>
    <submittedName>
        <fullName evidence="1">Uncharacterized protein</fullName>
    </submittedName>
</protein>
<dbReference type="EMBL" id="JACIGO010000011">
    <property type="protein sequence ID" value="MBB4293791.1"/>
    <property type="molecule type" value="Genomic_DNA"/>
</dbReference>
<reference evidence="1 2" key="1">
    <citation type="submission" date="2020-08" db="EMBL/GenBank/DDBJ databases">
        <title>Genomic Encyclopedia of Type Strains, Phase IV (KMG-V): Genome sequencing to study the core and pangenomes of soil and plant-associated prokaryotes.</title>
        <authorList>
            <person name="Whitman W."/>
        </authorList>
    </citation>
    <scope>NUCLEOTIDE SEQUENCE [LARGE SCALE GENOMIC DNA]</scope>
    <source>
        <strain evidence="1 2">SEMIA 415</strain>
    </source>
</reference>
<evidence type="ECO:0000313" key="2">
    <source>
        <dbReference type="Proteomes" id="UP000538507"/>
    </source>
</evidence>
<dbReference type="Pfam" id="PF06871">
    <property type="entry name" value="TraH_2"/>
    <property type="match status" value="1"/>
</dbReference>
<gene>
    <name evidence="1" type="ORF">GGE16_005885</name>
</gene>